<feature type="transmembrane region" description="Helical" evidence="1">
    <location>
        <begin position="12"/>
        <end position="37"/>
    </location>
</feature>
<keyword evidence="1" id="KW-1133">Transmembrane helix</keyword>
<proteinExistence type="predicted"/>
<dbReference type="KEGG" id="bcai:K788_0008058"/>
<dbReference type="AlphaFoldDB" id="A0A0P0R910"/>
<sequence length="38" mass="3883">MVFVCDAGGVVLILPAFAICLRASLVGVFAFALASALR</sequence>
<name>A0A0P0R910_9BURK</name>
<evidence type="ECO:0000313" key="2">
    <source>
        <dbReference type="EMBL" id="ALL64420.1"/>
    </source>
</evidence>
<organism evidence="2 3">
    <name type="scientific">Paraburkholderia caribensis MBA4</name>
    <dbReference type="NCBI Taxonomy" id="1323664"/>
    <lineage>
        <taxon>Bacteria</taxon>
        <taxon>Pseudomonadati</taxon>
        <taxon>Pseudomonadota</taxon>
        <taxon>Betaproteobacteria</taxon>
        <taxon>Burkholderiales</taxon>
        <taxon>Burkholderiaceae</taxon>
        <taxon>Paraburkholderia</taxon>
    </lineage>
</organism>
<evidence type="ECO:0000313" key="3">
    <source>
        <dbReference type="Proteomes" id="UP000019146"/>
    </source>
</evidence>
<gene>
    <name evidence="2" type="ORF">K788_0008058</name>
</gene>
<protein>
    <submittedName>
        <fullName evidence="2">Uncharacterized protein</fullName>
    </submittedName>
</protein>
<dbReference type="Proteomes" id="UP000019146">
    <property type="component" value="Chromosome 1"/>
</dbReference>
<keyword evidence="1" id="KW-0472">Membrane</keyword>
<dbReference type="EMBL" id="CP012746">
    <property type="protein sequence ID" value="ALL64420.1"/>
    <property type="molecule type" value="Genomic_DNA"/>
</dbReference>
<evidence type="ECO:0000256" key="1">
    <source>
        <dbReference type="SAM" id="Phobius"/>
    </source>
</evidence>
<reference evidence="2 3" key="1">
    <citation type="journal article" date="2014" name="Genome Announc.">
        <title>Draft Genome Sequence of the Haloacid-Degrading Burkholderia caribensis Strain MBA4.</title>
        <authorList>
            <person name="Pan Y."/>
            <person name="Kong K.F."/>
            <person name="Tsang J.S."/>
        </authorList>
    </citation>
    <scope>NUCLEOTIDE SEQUENCE [LARGE SCALE GENOMIC DNA]</scope>
    <source>
        <strain evidence="2 3">MBA4</strain>
    </source>
</reference>
<accession>A0A0P0R910</accession>
<keyword evidence="1" id="KW-0812">Transmembrane</keyword>